<keyword evidence="2" id="KW-1185">Reference proteome</keyword>
<evidence type="ECO:0008006" key="3">
    <source>
        <dbReference type="Google" id="ProtNLM"/>
    </source>
</evidence>
<evidence type="ECO:0000313" key="1">
    <source>
        <dbReference type="EMBL" id="KAG1776142.1"/>
    </source>
</evidence>
<dbReference type="PANTHER" id="PTHR33096:SF1">
    <property type="entry name" value="CXC1-LIKE CYSTEINE CLUSTER ASSOCIATED WITH KDZ TRANSPOSASES DOMAIN-CONTAINING PROTEIN"/>
    <property type="match status" value="1"/>
</dbReference>
<accession>A0A9P6ZTY8</accession>
<proteinExistence type="predicted"/>
<name>A0A9P6ZTY8_9AGAM</name>
<protein>
    <recommendedName>
        <fullName evidence="3">CxC1-like cysteine cluster associated with KDZ transposases domain-containing protein</fullName>
    </recommendedName>
</protein>
<comment type="caution">
    <text evidence="1">The sequence shown here is derived from an EMBL/GenBank/DDBJ whole genome shotgun (WGS) entry which is preliminary data.</text>
</comment>
<sequence length="484" mass="55121">MAAWRPKQPHHVTTIICEPWMDQSHPHSSSGADPPDIDPFVTDEPLFSDFLYEPDGPINLPRPHLSGLQKKQNQWRRWSQEVVPSLIKPYLAYCRRSESLQSNPDLGLLTGDNLRCSAFCRLRSLAVTCVLFDLDIRVLELVKNLFVRMTPNSTAWCDALENFLNERGYKLNTKDSLRRRFSNAYHWYTVLTIMSSDYLTTFISNSRRAGADSVASHETPGIPQVLSQPSAYLSSRCPLCFGGNDWHQHCDPDTTVDCIVCVDACFTQKRSNNPRNGGNQDPPNPTPTVFIPECDVKMMEDHVRDCRGGGAGTRKRPRQLAEEIYDGYEDGMRIPVSVLDGCSKSFVAADEKRKKQLERSCRKWSLLDDSILSRISFRISVFHAYGHQWPCQIVYHPRKRAGFGLSDGEGCEHLWSALKQLIPVLRVSGYHQQLFVLDVQVHHLALKSLDALGQWLARKWMLCQQKKKAALEGLRDLAFDEDFL</sequence>
<dbReference type="Pfam" id="PF18758">
    <property type="entry name" value="KDZ"/>
    <property type="match status" value="1"/>
</dbReference>
<dbReference type="Proteomes" id="UP000714275">
    <property type="component" value="Unassembled WGS sequence"/>
</dbReference>
<dbReference type="InterPro" id="IPR040521">
    <property type="entry name" value="KDZ"/>
</dbReference>
<dbReference type="AlphaFoldDB" id="A0A9P6ZTY8"/>
<dbReference type="PANTHER" id="PTHR33096">
    <property type="entry name" value="CXC2 DOMAIN-CONTAINING PROTEIN"/>
    <property type="match status" value="1"/>
</dbReference>
<evidence type="ECO:0000313" key="2">
    <source>
        <dbReference type="Proteomes" id="UP000714275"/>
    </source>
</evidence>
<dbReference type="EMBL" id="JABBWD010000028">
    <property type="protein sequence ID" value="KAG1776142.1"/>
    <property type="molecule type" value="Genomic_DNA"/>
</dbReference>
<dbReference type="OrthoDB" id="3237105at2759"/>
<reference evidence="1" key="1">
    <citation type="journal article" date="2020" name="New Phytol.">
        <title>Comparative genomics reveals dynamic genome evolution in host specialist ectomycorrhizal fungi.</title>
        <authorList>
            <person name="Lofgren L.A."/>
            <person name="Nguyen N.H."/>
            <person name="Vilgalys R."/>
            <person name="Ruytinx J."/>
            <person name="Liao H.L."/>
            <person name="Branco S."/>
            <person name="Kuo A."/>
            <person name="LaButti K."/>
            <person name="Lipzen A."/>
            <person name="Andreopoulos W."/>
            <person name="Pangilinan J."/>
            <person name="Riley R."/>
            <person name="Hundley H."/>
            <person name="Na H."/>
            <person name="Barry K."/>
            <person name="Grigoriev I.V."/>
            <person name="Stajich J.E."/>
            <person name="Kennedy P.G."/>
        </authorList>
    </citation>
    <scope>NUCLEOTIDE SEQUENCE</scope>
    <source>
        <strain evidence="1">DOB743</strain>
    </source>
</reference>
<organism evidence="1 2">
    <name type="scientific">Suillus placidus</name>
    <dbReference type="NCBI Taxonomy" id="48579"/>
    <lineage>
        <taxon>Eukaryota</taxon>
        <taxon>Fungi</taxon>
        <taxon>Dikarya</taxon>
        <taxon>Basidiomycota</taxon>
        <taxon>Agaricomycotina</taxon>
        <taxon>Agaricomycetes</taxon>
        <taxon>Agaricomycetidae</taxon>
        <taxon>Boletales</taxon>
        <taxon>Suillineae</taxon>
        <taxon>Suillaceae</taxon>
        <taxon>Suillus</taxon>
    </lineage>
</organism>
<gene>
    <name evidence="1" type="ORF">EV702DRAFT_1046312</name>
</gene>